<dbReference type="KEGG" id="mclo:DK849_02160"/>
<evidence type="ECO:0000313" key="1">
    <source>
        <dbReference type="EMBL" id="AWX42858.1"/>
    </source>
</evidence>
<keyword evidence="2" id="KW-1185">Reference proteome</keyword>
<dbReference type="InterPro" id="IPR027593">
    <property type="entry name" value="Aro_clust"/>
</dbReference>
<dbReference type="Proteomes" id="UP000249865">
    <property type="component" value="Chromosome"/>
</dbReference>
<dbReference type="OrthoDB" id="398178at2"/>
<dbReference type="NCBIfam" id="TIGR04313">
    <property type="entry name" value="aro_clust_Mycop"/>
    <property type="match status" value="2"/>
</dbReference>
<reference evidence="2" key="1">
    <citation type="submission" date="2018-06" db="EMBL/GenBank/DDBJ databases">
        <title>Complete genome sequences of Mycoplasma anatis, M. anseris and M. cloacale type strains.</title>
        <authorList>
            <person name="Grozner D."/>
            <person name="Forro B."/>
            <person name="Sulyok K.M."/>
            <person name="Marton S."/>
            <person name="Kreizinger Z."/>
            <person name="Banyai K."/>
            <person name="Gyuranecz M."/>
        </authorList>
    </citation>
    <scope>NUCLEOTIDE SEQUENCE [LARGE SCALE GENOMIC DNA]</scope>
    <source>
        <strain evidence="2">NCTC 10199</strain>
    </source>
</reference>
<evidence type="ECO:0000313" key="2">
    <source>
        <dbReference type="Proteomes" id="UP000249865"/>
    </source>
</evidence>
<gene>
    <name evidence="1" type="ORF">DK849_02160</name>
</gene>
<dbReference type="EMBL" id="CP030103">
    <property type="protein sequence ID" value="AWX42858.1"/>
    <property type="molecule type" value="Genomic_DNA"/>
</dbReference>
<proteinExistence type="predicted"/>
<sequence>MEFKMVMIDLKMTLSRKRNITNLQLCCYYWKRITMFRKINTLFLSIPLIVTPIAVVSCQSQEIKENITNNNINSVINEKNDWNIFIDNVFIQKILNILYNDNQENEKQEYIEKQTNLKTEYFNTLKKTLFFNNSLINIFGNEALSNTDKPFFTKDKQKNQFNQLFEENWLFYLYNINHFTYMYFPVFDQFNSNINNTIKKVHENNLTLGAFFSPKSNKIIDFSIQETKNNNDETILDFYLLTEEGFIINLTVTKNNKLLEQIKDKINEVITDTEDFVFYEFKNHQDLLNDLKNYLNEIKTKISQQEKWEQANELYKEVVKMITNFRNENIRLENGTDFIKEDLFVFKEKTISIIPYIWTFPKLYEAPDKLDIFDLNKFIIATRSFYDLDDNTTNQILFKEKYGGELLKYTLIDIN</sequence>
<dbReference type="AlphaFoldDB" id="A0A2Z4LNC3"/>
<accession>A0A2Z4LNC3</accession>
<name>A0A2Z4LNC3_9BACT</name>
<organism evidence="1 2">
    <name type="scientific">Metamycoplasma cloacale</name>
    <dbReference type="NCBI Taxonomy" id="92401"/>
    <lineage>
        <taxon>Bacteria</taxon>
        <taxon>Bacillati</taxon>
        <taxon>Mycoplasmatota</taxon>
        <taxon>Mycoplasmoidales</taxon>
        <taxon>Metamycoplasmataceae</taxon>
        <taxon>Metamycoplasma</taxon>
    </lineage>
</organism>
<protein>
    <submittedName>
        <fullName evidence="1">Uncharacterized protein</fullName>
    </submittedName>
</protein>